<accession>A0A2M6WB34</accession>
<gene>
    <name evidence="2" type="ORF">COU23_00865</name>
</gene>
<evidence type="ECO:0000313" key="2">
    <source>
        <dbReference type="EMBL" id="PIT90010.1"/>
    </source>
</evidence>
<keyword evidence="1" id="KW-0472">Membrane</keyword>
<dbReference type="EMBL" id="PFBP01000013">
    <property type="protein sequence ID" value="PIT90010.1"/>
    <property type="molecule type" value="Genomic_DNA"/>
</dbReference>
<name>A0A2M6WB34_9BACT</name>
<dbReference type="Proteomes" id="UP000231464">
    <property type="component" value="Unassembled WGS sequence"/>
</dbReference>
<comment type="caution">
    <text evidence="2">The sequence shown here is derived from an EMBL/GenBank/DDBJ whole genome shotgun (WGS) entry which is preliminary data.</text>
</comment>
<feature type="transmembrane region" description="Helical" evidence="1">
    <location>
        <begin position="48"/>
        <end position="74"/>
    </location>
</feature>
<proteinExistence type="predicted"/>
<feature type="transmembrane region" description="Helical" evidence="1">
    <location>
        <begin position="86"/>
        <end position="108"/>
    </location>
</feature>
<dbReference type="AlphaFoldDB" id="A0A2M6WB34"/>
<reference evidence="3" key="1">
    <citation type="submission" date="2017-09" db="EMBL/GenBank/DDBJ databases">
        <title>Depth-based differentiation of microbial function through sediment-hosted aquifers and enrichment of novel symbionts in the deep terrestrial subsurface.</title>
        <authorList>
            <person name="Probst A.J."/>
            <person name="Ladd B."/>
            <person name="Jarett J.K."/>
            <person name="Geller-Mcgrath D.E."/>
            <person name="Sieber C.M.K."/>
            <person name="Emerson J.B."/>
            <person name="Anantharaman K."/>
            <person name="Thomas B.C."/>
            <person name="Malmstrom R."/>
            <person name="Stieglmeier M."/>
            <person name="Klingl A."/>
            <person name="Woyke T."/>
            <person name="Ryan C.M."/>
            <person name="Banfield J.F."/>
        </authorList>
    </citation>
    <scope>NUCLEOTIDE SEQUENCE [LARGE SCALE GENOMIC DNA]</scope>
</reference>
<keyword evidence="1" id="KW-1133">Transmembrane helix</keyword>
<sequence length="327" mass="35717">MKKIVLIFFLILSAVLPLVAKAEAIVLDCYKQGNCNFCDALKFGVKLAGILLTIAGSLSLLFFIIAGLILIISQGNASRLAMAQKIIIGSIIGLVLTYTAWVGVNFIIANFVGQGQTGVNVAQIFGKKWQEFKCQKEEESVFTPSKPSEPVVTPSGACGYDIGISCGGNCGGIPLANNVKSTQCDDASIKKAGSTVDKLTELLTCMNKHKNDYPLLVNKDLIITSISDDNGLSYCRDSYTRKCDQDNNITTNCCWHTKNSCHYGGPLKYTDGSYAADFRSRSNVNPRQNYNKDEEEAFRQLVHNTCGGQYNWEKDHFHVSVYACGGL</sequence>
<keyword evidence="1" id="KW-0812">Transmembrane</keyword>
<evidence type="ECO:0000256" key="1">
    <source>
        <dbReference type="SAM" id="Phobius"/>
    </source>
</evidence>
<organism evidence="2 3">
    <name type="scientific">Candidatus Kuenenbacteria bacterium CG10_big_fil_rev_8_21_14_0_10_36_11</name>
    <dbReference type="NCBI Taxonomy" id="1974618"/>
    <lineage>
        <taxon>Bacteria</taxon>
        <taxon>Candidatus Kueneniibacteriota</taxon>
    </lineage>
</organism>
<evidence type="ECO:0000313" key="3">
    <source>
        <dbReference type="Proteomes" id="UP000231464"/>
    </source>
</evidence>
<protein>
    <submittedName>
        <fullName evidence="2">Uncharacterized protein</fullName>
    </submittedName>
</protein>